<keyword evidence="3" id="KW-1185">Reference proteome</keyword>
<name>A0A1Z4JCS7_LEPBY</name>
<sequence>MRPISLSDSRPKISTMPRPQTEATAYLNLYKLSIEKKRLQCELDSIEQRRHRIQKRLSFLESQVAEMQQSAQVSTPKLVSVEKNSAPDSALNMLFLEY</sequence>
<evidence type="ECO:0000313" key="2">
    <source>
        <dbReference type="EMBL" id="BAY54510.1"/>
    </source>
</evidence>
<protein>
    <recommendedName>
        <fullName evidence="4">Gas vesicle protein GvpV</fullName>
    </recommendedName>
</protein>
<dbReference type="AlphaFoldDB" id="A0A1Z4JCS7"/>
<feature type="coiled-coil region" evidence="1">
    <location>
        <begin position="29"/>
        <end position="70"/>
    </location>
</feature>
<dbReference type="EMBL" id="AP018203">
    <property type="protein sequence ID" value="BAY54510.1"/>
    <property type="molecule type" value="Genomic_DNA"/>
</dbReference>
<reference evidence="2 3" key="1">
    <citation type="submission" date="2017-06" db="EMBL/GenBank/DDBJ databases">
        <title>Genome sequencing of cyanobaciteial culture collection at National Institute for Environmental Studies (NIES).</title>
        <authorList>
            <person name="Hirose Y."/>
            <person name="Shimura Y."/>
            <person name="Fujisawa T."/>
            <person name="Nakamura Y."/>
            <person name="Kawachi M."/>
        </authorList>
    </citation>
    <scope>NUCLEOTIDE SEQUENCE [LARGE SCALE GENOMIC DNA]</scope>
    <source>
        <strain evidence="2 3">NIES-2135</strain>
    </source>
</reference>
<evidence type="ECO:0008006" key="4">
    <source>
        <dbReference type="Google" id="ProtNLM"/>
    </source>
</evidence>
<gene>
    <name evidence="2" type="ORF">NIES2135_13270</name>
</gene>
<dbReference type="Proteomes" id="UP000217895">
    <property type="component" value="Chromosome"/>
</dbReference>
<accession>A0A1Z4JCS7</accession>
<evidence type="ECO:0000313" key="3">
    <source>
        <dbReference type="Proteomes" id="UP000217895"/>
    </source>
</evidence>
<keyword evidence="1" id="KW-0175">Coiled coil</keyword>
<proteinExistence type="predicted"/>
<evidence type="ECO:0000256" key="1">
    <source>
        <dbReference type="SAM" id="Coils"/>
    </source>
</evidence>
<organism evidence="2 3">
    <name type="scientific">Leptolyngbya boryana NIES-2135</name>
    <dbReference type="NCBI Taxonomy" id="1973484"/>
    <lineage>
        <taxon>Bacteria</taxon>
        <taxon>Bacillati</taxon>
        <taxon>Cyanobacteriota</taxon>
        <taxon>Cyanophyceae</taxon>
        <taxon>Leptolyngbyales</taxon>
        <taxon>Leptolyngbyaceae</taxon>
        <taxon>Leptolyngbya group</taxon>
        <taxon>Leptolyngbya</taxon>
    </lineage>
</organism>